<proteinExistence type="predicted"/>
<reference evidence="1 2" key="1">
    <citation type="submission" date="2020-03" db="EMBL/GenBank/DDBJ databases">
        <title>Propioniciclava sp. nov., isolated from Hydrophilus acuminatus.</title>
        <authorList>
            <person name="Hyun D.-W."/>
            <person name="Bae J.-W."/>
        </authorList>
    </citation>
    <scope>NUCLEOTIDE SEQUENCE [LARGE SCALE GENOMIC DNA]</scope>
    <source>
        <strain evidence="1 2">HDW11</strain>
    </source>
</reference>
<dbReference type="Proteomes" id="UP000501058">
    <property type="component" value="Chromosome"/>
</dbReference>
<organism evidence="1 2">
    <name type="scientific">Propioniciclava coleopterorum</name>
    <dbReference type="NCBI Taxonomy" id="2714937"/>
    <lineage>
        <taxon>Bacteria</taxon>
        <taxon>Bacillati</taxon>
        <taxon>Actinomycetota</taxon>
        <taxon>Actinomycetes</taxon>
        <taxon>Propionibacteriales</taxon>
        <taxon>Propionibacteriaceae</taxon>
        <taxon>Propioniciclava</taxon>
    </lineage>
</organism>
<keyword evidence="2" id="KW-1185">Reference proteome</keyword>
<dbReference type="EMBL" id="CP049865">
    <property type="protein sequence ID" value="QIK73263.1"/>
    <property type="molecule type" value="Genomic_DNA"/>
</dbReference>
<accession>A0A6G7Y8Z2</accession>
<sequence length="154" mass="16264">MLVFVPVHPSALAEWATTGVHDVEGFAATPSFLDAFDLVTGESEDADLTLLEVAGIEGLLANGVRLVAVGEIDAEGVEPADFGAVSAPQVPWSRVESLFADDEVGAGRASRLRAVLDGALLPEAWDAEETTDLLRTTELLWHGPTEWEGLAARA</sequence>
<dbReference type="Pfam" id="PF21853">
    <property type="entry name" value="DUF6912"/>
    <property type="match status" value="1"/>
</dbReference>
<evidence type="ECO:0000313" key="1">
    <source>
        <dbReference type="EMBL" id="QIK73263.1"/>
    </source>
</evidence>
<dbReference type="InterPro" id="IPR054206">
    <property type="entry name" value="DUF6912"/>
</dbReference>
<dbReference type="AlphaFoldDB" id="A0A6G7Y8Z2"/>
<dbReference type="KEGG" id="prv:G7070_14605"/>
<evidence type="ECO:0000313" key="2">
    <source>
        <dbReference type="Proteomes" id="UP000501058"/>
    </source>
</evidence>
<name>A0A6G7Y8Z2_9ACTN</name>
<gene>
    <name evidence="1" type="ORF">G7070_14605</name>
</gene>
<protein>
    <submittedName>
        <fullName evidence="1">Uncharacterized protein</fullName>
    </submittedName>
</protein>
<dbReference type="RefSeq" id="WP_166234334.1">
    <property type="nucleotide sequence ID" value="NZ_CP049865.1"/>
</dbReference>